<organism evidence="2 3">
    <name type="scientific">Candidatus Phocaeicola faecigallinarum</name>
    <dbReference type="NCBI Taxonomy" id="2838732"/>
    <lineage>
        <taxon>Bacteria</taxon>
        <taxon>Pseudomonadati</taxon>
        <taxon>Bacteroidota</taxon>
        <taxon>Bacteroidia</taxon>
        <taxon>Bacteroidales</taxon>
        <taxon>Bacteroidaceae</taxon>
        <taxon>Phocaeicola</taxon>
    </lineage>
</organism>
<dbReference type="SUPFAM" id="SSF55961">
    <property type="entry name" value="Bet v1-like"/>
    <property type="match status" value="1"/>
</dbReference>
<dbReference type="EMBL" id="JAHLFW010000008">
    <property type="protein sequence ID" value="MBU3836900.1"/>
    <property type="molecule type" value="Genomic_DNA"/>
</dbReference>
<dbReference type="Pfam" id="PF19569">
    <property type="entry name" value="START_2"/>
    <property type="match status" value="1"/>
</dbReference>
<proteinExistence type="predicted"/>
<name>A0A948T9L7_9BACT</name>
<reference evidence="2" key="2">
    <citation type="submission" date="2021-04" db="EMBL/GenBank/DDBJ databases">
        <authorList>
            <person name="Gilroy R."/>
        </authorList>
    </citation>
    <scope>NUCLEOTIDE SEQUENCE</scope>
    <source>
        <strain evidence="2">G4-2901</strain>
    </source>
</reference>
<evidence type="ECO:0000313" key="2">
    <source>
        <dbReference type="EMBL" id="MBU3836900.1"/>
    </source>
</evidence>
<protein>
    <submittedName>
        <fullName evidence="2">SRPBCC domain-containing protein</fullName>
    </submittedName>
</protein>
<dbReference type="Gene3D" id="3.30.530.20">
    <property type="match status" value="1"/>
</dbReference>
<gene>
    <name evidence="2" type="ORF">H9777_00955</name>
</gene>
<dbReference type="AlphaFoldDB" id="A0A948T9L7"/>
<dbReference type="InterPro" id="IPR023393">
    <property type="entry name" value="START-like_dom_sf"/>
</dbReference>
<evidence type="ECO:0000313" key="3">
    <source>
        <dbReference type="Proteomes" id="UP000783796"/>
    </source>
</evidence>
<sequence length="127" mass="15126">MKKKLKIEYPLNPTSRIIIWNAISTPAGLERWFADKVTRNGKTYTFKWGKTESRDADITNTRSEYFIRFHWKDDEEPKSFFEFKILFNELTSDHILEVTDFADPEDEEDTINLWNSQIDVLKRVFGV</sequence>
<comment type="caution">
    <text evidence="2">The sequence shown here is derived from an EMBL/GenBank/DDBJ whole genome shotgun (WGS) entry which is preliminary data.</text>
</comment>
<feature type="domain" description="START-like" evidence="1">
    <location>
        <begin position="2"/>
        <end position="126"/>
    </location>
</feature>
<reference evidence="2" key="1">
    <citation type="journal article" date="2021" name="PeerJ">
        <title>Extensive microbial diversity within the chicken gut microbiome revealed by metagenomics and culture.</title>
        <authorList>
            <person name="Gilroy R."/>
            <person name="Ravi A."/>
            <person name="Getino M."/>
            <person name="Pursley I."/>
            <person name="Horton D.L."/>
            <person name="Alikhan N.F."/>
            <person name="Baker D."/>
            <person name="Gharbi K."/>
            <person name="Hall N."/>
            <person name="Watson M."/>
            <person name="Adriaenssens E.M."/>
            <person name="Foster-Nyarko E."/>
            <person name="Jarju S."/>
            <person name="Secka A."/>
            <person name="Antonio M."/>
            <person name="Oren A."/>
            <person name="Chaudhuri R.R."/>
            <person name="La Ragione R."/>
            <person name="Hildebrand F."/>
            <person name="Pallen M.J."/>
        </authorList>
    </citation>
    <scope>NUCLEOTIDE SEQUENCE</scope>
    <source>
        <strain evidence="2">G4-2901</strain>
    </source>
</reference>
<dbReference type="InterPro" id="IPR045736">
    <property type="entry name" value="START_2"/>
</dbReference>
<dbReference type="Proteomes" id="UP000783796">
    <property type="component" value="Unassembled WGS sequence"/>
</dbReference>
<accession>A0A948T9L7</accession>
<evidence type="ECO:0000259" key="1">
    <source>
        <dbReference type="Pfam" id="PF19569"/>
    </source>
</evidence>